<evidence type="ECO:0000256" key="6">
    <source>
        <dbReference type="ARBA" id="ARBA00023027"/>
    </source>
</evidence>
<dbReference type="Pfam" id="PF00725">
    <property type="entry name" value="3HCDH"/>
    <property type="match status" value="1"/>
</dbReference>
<dbReference type="GO" id="GO:0003857">
    <property type="term" value="F:(3S)-3-hydroxyacyl-CoA dehydrogenase (NAD+) activity"/>
    <property type="evidence" value="ECO:0007669"/>
    <property type="project" value="UniProtKB-EC"/>
</dbReference>
<dbReference type="Pfam" id="PF00378">
    <property type="entry name" value="ECH_1"/>
    <property type="match status" value="1"/>
</dbReference>
<dbReference type="Gene3D" id="1.10.1040.50">
    <property type="match status" value="1"/>
</dbReference>
<evidence type="ECO:0000313" key="13">
    <source>
        <dbReference type="Proteomes" id="UP000002754"/>
    </source>
</evidence>
<feature type="domain" description="3-hydroxyacyl-CoA dehydrogenase C-terminal" evidence="9">
    <location>
        <begin position="208"/>
        <end position="306"/>
    </location>
</feature>
<dbReference type="SUPFAM" id="SSF52096">
    <property type="entry name" value="ClpP/crotonase"/>
    <property type="match status" value="1"/>
</dbReference>
<dbReference type="OrthoDB" id="9771883at2"/>
<dbReference type="UniPathway" id="UPA00659"/>
<evidence type="ECO:0000313" key="14">
    <source>
        <dbReference type="Proteomes" id="UP000297014"/>
    </source>
</evidence>
<dbReference type="InterPro" id="IPR006176">
    <property type="entry name" value="3-OHacyl-CoA_DH_NAD-bd"/>
</dbReference>
<dbReference type="STRING" id="1218173.BALCAV_0220000"/>
<dbReference type="InterPro" id="IPR036291">
    <property type="entry name" value="NAD(P)-bd_dom_sf"/>
</dbReference>
<evidence type="ECO:0000256" key="7">
    <source>
        <dbReference type="ARBA" id="ARBA00023098"/>
    </source>
</evidence>
<evidence type="ECO:0000259" key="9">
    <source>
        <dbReference type="Pfam" id="PF00725"/>
    </source>
</evidence>
<evidence type="ECO:0000256" key="2">
    <source>
        <dbReference type="ARBA" id="ARBA00009463"/>
    </source>
</evidence>
<dbReference type="InterPro" id="IPR006108">
    <property type="entry name" value="3HC_DH_C"/>
</dbReference>
<dbReference type="AlphaFoldDB" id="A0A094WDJ8"/>
<evidence type="ECO:0000313" key="12">
    <source>
        <dbReference type="EMBL" id="THG89602.1"/>
    </source>
</evidence>
<keyword evidence="5" id="KW-0560">Oxidoreductase</keyword>
<accession>A0A094WDJ8</accession>
<reference evidence="11 13" key="1">
    <citation type="journal article" date="2014" name="Genome Announc.">
        <title>Draft Genome Sequence of Bacillus alcalophilus AV1934, a Classic Alkaliphile Isolated from Human Feces in 1934.</title>
        <authorList>
            <person name="Attie O."/>
            <person name="Jayaprakash A."/>
            <person name="Shah H."/>
            <person name="Paulsen I.T."/>
            <person name="Morino M."/>
            <person name="Takahashi Y."/>
            <person name="Narumi I."/>
            <person name="Sachidanandam R."/>
            <person name="Satoh K."/>
            <person name="Ito M."/>
            <person name="Krulwich T.A."/>
        </authorList>
    </citation>
    <scope>NUCLEOTIDE SEQUENCE [LARGE SCALE GENOMIC DNA]</scope>
    <source>
        <strain evidence="11 13">AV1934</strain>
    </source>
</reference>
<evidence type="ECO:0000313" key="11">
    <source>
        <dbReference type="EMBL" id="KGA95819.1"/>
    </source>
</evidence>
<dbReference type="EMBL" id="JALP01000212">
    <property type="protein sequence ID" value="THG89602.1"/>
    <property type="molecule type" value="Genomic_DNA"/>
</dbReference>
<dbReference type="RefSeq" id="WP_003322190.1">
    <property type="nucleotide sequence ID" value="NZ_ALPT02000100.1"/>
</dbReference>
<dbReference type="SUPFAM" id="SSF51735">
    <property type="entry name" value="NAD(P)-binding Rossmann-fold domains"/>
    <property type="match status" value="1"/>
</dbReference>
<dbReference type="GO" id="GO:0006635">
    <property type="term" value="P:fatty acid beta-oxidation"/>
    <property type="evidence" value="ECO:0007669"/>
    <property type="project" value="UniProtKB-UniPathway"/>
</dbReference>
<dbReference type="SUPFAM" id="SSF48179">
    <property type="entry name" value="6-phosphogluconate dehydrogenase C-terminal domain-like"/>
    <property type="match status" value="2"/>
</dbReference>
<evidence type="ECO:0000256" key="5">
    <source>
        <dbReference type="ARBA" id="ARBA00023002"/>
    </source>
</evidence>
<dbReference type="GO" id="GO:0070403">
    <property type="term" value="F:NAD+ binding"/>
    <property type="evidence" value="ECO:0007669"/>
    <property type="project" value="InterPro"/>
</dbReference>
<evidence type="ECO:0000256" key="3">
    <source>
        <dbReference type="ARBA" id="ARBA00022832"/>
    </source>
</evidence>
<dbReference type="Gene3D" id="3.90.226.10">
    <property type="entry name" value="2-enoyl-CoA Hydratase, Chain A, domain 1"/>
    <property type="match status" value="1"/>
</dbReference>
<dbReference type="CDD" id="cd06558">
    <property type="entry name" value="crotonase-like"/>
    <property type="match status" value="1"/>
</dbReference>
<dbReference type="InterPro" id="IPR001753">
    <property type="entry name" value="Enoyl-CoA_hydra/iso"/>
</dbReference>
<sequence>MPVQIRKAAVIGSGVMGAQIAAVLANAGIQTLLFDLQPKELSEKESKLGLSLDNAAVKNRYALEAITKLKKMKPAPLGTSEQSKLIRACNLTDDFKKLAEVDWIIEAVVENMSVKQDLFERIEKVKKSSCIVSSNTSGLSIEKMVSTCSDGFKKNFLGIHFFNPPRYLKLVEFIPSNSTDTNIVSDMKTFTEKRLGKTVVLAKDSPNFIANRIGTYGLLLTVQEMGKSGLTVSDVDALTGKLIGRPKSATFRTLDVVGLDTFLHVAKTVYDHTEGKEQELFDPPSFMKKLVENGAIGQKAGKGFYQKVKKDGKSVILAINPETLEYDETTKYQSELIGQTKQIKSLRKRLSFIVSQNSKDAKFIWNLISNVLVYAAEKKDDIADDIYSIDIAMKTGFGWEAGPFEMWDMIGVKETLTKMKESDLTVPAWVDEMIANGFTSFYQNEQYYDEKTKNYVPIPKKDGHYNLTLLKKEKKIFGNDGASLLDIGDDVVLMEMHSPNQSIGLDVLDMIRRSVEEAEKSYKGLVISHQGKNFCVGANLLMILLEAQSDNYEDIEDIIHIFQQTMSKIRYSAKPVVVGAFGMTLGGGVEMSLPAASIHADFETYMGLVETGVGLIPGGGGNKELYLRNLKNAANDVKFDLQNVANKTFETIAMASVSTSALEAQKLNYLGDNDVIIFDKEEIIERSKQTVLTLEKNHYMPPTREPIPVVGETGYATMLLGAKSLHFSGRISEHDLKIAEKLAFVIAGGRVAKGTLVDEQYLLDIEREAFLSLVAEPKTQQRMQHMLMTKKPLRN</sequence>
<comment type="caution">
    <text evidence="11">The sequence shown here is derived from an EMBL/GenBank/DDBJ whole genome shotgun (WGS) entry which is preliminary data.</text>
</comment>
<protein>
    <submittedName>
        <fullName evidence="11">3-hydroxyacyl-CoA dehydrogenase</fullName>
    </submittedName>
</protein>
<evidence type="ECO:0000256" key="4">
    <source>
        <dbReference type="ARBA" id="ARBA00022963"/>
    </source>
</evidence>
<keyword evidence="13" id="KW-1185">Reference proteome</keyword>
<keyword evidence="6" id="KW-0520">NAD</keyword>
<dbReference type="Proteomes" id="UP000297014">
    <property type="component" value="Unassembled WGS sequence"/>
</dbReference>
<keyword evidence="4" id="KW-0442">Lipid degradation</keyword>
<name>A0A094WDJ8_ALKAL</name>
<dbReference type="PANTHER" id="PTHR48075:SF7">
    <property type="entry name" value="3-HYDROXYACYL-COA DEHYDROGENASE-RELATED"/>
    <property type="match status" value="1"/>
</dbReference>
<feature type="domain" description="3-hydroxyacyl-CoA dehydrogenase NAD binding" evidence="10">
    <location>
        <begin position="7"/>
        <end position="204"/>
    </location>
</feature>
<evidence type="ECO:0000256" key="8">
    <source>
        <dbReference type="ARBA" id="ARBA00049556"/>
    </source>
</evidence>
<dbReference type="PANTHER" id="PTHR48075">
    <property type="entry name" value="3-HYDROXYACYL-COA DEHYDROGENASE FAMILY PROTEIN"/>
    <property type="match status" value="1"/>
</dbReference>
<dbReference type="InterPro" id="IPR008927">
    <property type="entry name" value="6-PGluconate_DH-like_C_sf"/>
</dbReference>
<dbReference type="Proteomes" id="UP000002754">
    <property type="component" value="Unassembled WGS sequence"/>
</dbReference>
<comment type="pathway">
    <text evidence="1">Lipid metabolism; fatty acid beta-oxidation.</text>
</comment>
<reference evidence="12 14" key="2">
    <citation type="submission" date="2014-01" db="EMBL/GenBank/DDBJ databases">
        <title>Draft genome sequencing of Bacillus alcalophilus CGMCC 1.3604.</title>
        <authorList>
            <person name="Yang J."/>
            <person name="Diao L."/>
            <person name="Yang S."/>
        </authorList>
    </citation>
    <scope>NUCLEOTIDE SEQUENCE [LARGE SCALE GENOMIC DNA]</scope>
    <source>
        <strain evidence="12 14">CGMCC 1.3604</strain>
    </source>
</reference>
<evidence type="ECO:0000259" key="10">
    <source>
        <dbReference type="Pfam" id="PF02737"/>
    </source>
</evidence>
<keyword evidence="3" id="KW-0276">Fatty acid metabolism</keyword>
<evidence type="ECO:0000256" key="1">
    <source>
        <dbReference type="ARBA" id="ARBA00005005"/>
    </source>
</evidence>
<dbReference type="eggNOG" id="COG1250">
    <property type="taxonomic scope" value="Bacteria"/>
</dbReference>
<comment type="similarity">
    <text evidence="2">Belongs to the 3-hydroxyacyl-CoA dehydrogenase family.</text>
</comment>
<proteinExistence type="inferred from homology"/>
<comment type="catalytic activity">
    <reaction evidence="8">
        <text>a (3S)-3-hydroxyacyl-CoA + NAD(+) = a 3-oxoacyl-CoA + NADH + H(+)</text>
        <dbReference type="Rhea" id="RHEA:22432"/>
        <dbReference type="ChEBI" id="CHEBI:15378"/>
        <dbReference type="ChEBI" id="CHEBI:57318"/>
        <dbReference type="ChEBI" id="CHEBI:57540"/>
        <dbReference type="ChEBI" id="CHEBI:57945"/>
        <dbReference type="ChEBI" id="CHEBI:90726"/>
        <dbReference type="EC" id="1.1.1.35"/>
    </reaction>
</comment>
<dbReference type="Pfam" id="PF02737">
    <property type="entry name" value="3HCDH_N"/>
    <property type="match status" value="1"/>
</dbReference>
<dbReference type="eggNOG" id="COG1024">
    <property type="taxonomic scope" value="Bacteria"/>
</dbReference>
<keyword evidence="7" id="KW-0443">Lipid metabolism</keyword>
<dbReference type="InterPro" id="IPR029045">
    <property type="entry name" value="ClpP/crotonase-like_dom_sf"/>
</dbReference>
<gene>
    <name evidence="12" type="ORF">AJ85_16215</name>
    <name evidence="11" type="ORF">BALCAV_0220000</name>
</gene>
<dbReference type="EMBL" id="ALPT02000100">
    <property type="protein sequence ID" value="KGA95819.1"/>
    <property type="molecule type" value="Genomic_DNA"/>
</dbReference>
<dbReference type="Gene3D" id="3.40.50.720">
    <property type="entry name" value="NAD(P)-binding Rossmann-like Domain"/>
    <property type="match status" value="1"/>
</dbReference>
<organism evidence="11 13">
    <name type="scientific">Alkalihalobacillus alcalophilus ATCC 27647 = CGMCC 1.3604</name>
    <dbReference type="NCBI Taxonomy" id="1218173"/>
    <lineage>
        <taxon>Bacteria</taxon>
        <taxon>Bacillati</taxon>
        <taxon>Bacillota</taxon>
        <taxon>Bacilli</taxon>
        <taxon>Bacillales</taxon>
        <taxon>Bacillaceae</taxon>
        <taxon>Alkalihalobacillus</taxon>
    </lineage>
</organism>